<keyword evidence="2" id="KW-0472">Membrane</keyword>
<sequence>MHGKEHKEFSETYSSNEVDKQMDLIVLKQRLGHLRIEFGIEGEQQVIGTDYTKATSNLNSMGRCGWGFGRRHDDIALMVANCAITAKNGCWSRKKAFVASYPTNQVVSFSSVSRLGSENALMQFDSFGPVEIWQAAKQLGVVDKIDDQAYIDEIASIEMGCVMLVLVYVFCVVPAVSLFSLPLSAELYNLRVVDSSTVSRGSASAGDSPGTISAGFPPSEAYGRPA</sequence>
<name>A0AAN9S7L6_PSOTE</name>
<evidence type="ECO:0000313" key="3">
    <source>
        <dbReference type="EMBL" id="KAK7391093.1"/>
    </source>
</evidence>
<dbReference type="Proteomes" id="UP001386955">
    <property type="component" value="Unassembled WGS sequence"/>
</dbReference>
<keyword evidence="4" id="KW-1185">Reference proteome</keyword>
<proteinExistence type="predicted"/>
<organism evidence="3 4">
    <name type="scientific">Psophocarpus tetragonolobus</name>
    <name type="common">Winged bean</name>
    <name type="synonym">Dolichos tetragonolobus</name>
    <dbReference type="NCBI Taxonomy" id="3891"/>
    <lineage>
        <taxon>Eukaryota</taxon>
        <taxon>Viridiplantae</taxon>
        <taxon>Streptophyta</taxon>
        <taxon>Embryophyta</taxon>
        <taxon>Tracheophyta</taxon>
        <taxon>Spermatophyta</taxon>
        <taxon>Magnoliopsida</taxon>
        <taxon>eudicotyledons</taxon>
        <taxon>Gunneridae</taxon>
        <taxon>Pentapetalae</taxon>
        <taxon>rosids</taxon>
        <taxon>fabids</taxon>
        <taxon>Fabales</taxon>
        <taxon>Fabaceae</taxon>
        <taxon>Papilionoideae</taxon>
        <taxon>50 kb inversion clade</taxon>
        <taxon>NPAAA clade</taxon>
        <taxon>indigoferoid/millettioid clade</taxon>
        <taxon>Phaseoleae</taxon>
        <taxon>Psophocarpus</taxon>
    </lineage>
</organism>
<dbReference type="AlphaFoldDB" id="A0AAN9S7L6"/>
<gene>
    <name evidence="3" type="ORF">VNO78_19447</name>
</gene>
<keyword evidence="2" id="KW-1133">Transmembrane helix</keyword>
<accession>A0AAN9S7L6</accession>
<dbReference type="EMBL" id="JAYMYS010000005">
    <property type="protein sequence ID" value="KAK7391093.1"/>
    <property type="molecule type" value="Genomic_DNA"/>
</dbReference>
<evidence type="ECO:0000256" key="1">
    <source>
        <dbReference type="SAM" id="MobiDB-lite"/>
    </source>
</evidence>
<evidence type="ECO:0000313" key="4">
    <source>
        <dbReference type="Proteomes" id="UP001386955"/>
    </source>
</evidence>
<evidence type="ECO:0000256" key="2">
    <source>
        <dbReference type="SAM" id="Phobius"/>
    </source>
</evidence>
<comment type="caution">
    <text evidence="3">The sequence shown here is derived from an EMBL/GenBank/DDBJ whole genome shotgun (WGS) entry which is preliminary data.</text>
</comment>
<feature type="transmembrane region" description="Helical" evidence="2">
    <location>
        <begin position="161"/>
        <end position="181"/>
    </location>
</feature>
<protein>
    <submittedName>
        <fullName evidence="3">Uncharacterized protein</fullName>
    </submittedName>
</protein>
<feature type="region of interest" description="Disordered" evidence="1">
    <location>
        <begin position="200"/>
        <end position="226"/>
    </location>
</feature>
<reference evidence="3 4" key="1">
    <citation type="submission" date="2024-01" db="EMBL/GenBank/DDBJ databases">
        <title>The genomes of 5 underutilized Papilionoideae crops provide insights into root nodulation and disease resistanc.</title>
        <authorList>
            <person name="Jiang F."/>
        </authorList>
    </citation>
    <scope>NUCLEOTIDE SEQUENCE [LARGE SCALE GENOMIC DNA]</scope>
    <source>
        <strain evidence="3">DUOXIRENSHENG_FW03</strain>
        <tissue evidence="3">Leaves</tissue>
    </source>
</reference>
<keyword evidence="2" id="KW-0812">Transmembrane</keyword>